<keyword evidence="8" id="KW-1185">Reference proteome</keyword>
<name>A0ABW3Y3V2_9FLAO</name>
<keyword evidence="3 6" id="KW-0812">Transmembrane</keyword>
<comment type="caution">
    <text evidence="7">The sequence shown here is derived from an EMBL/GenBank/DDBJ whole genome shotgun (WGS) entry which is preliminary data.</text>
</comment>
<evidence type="ECO:0000256" key="1">
    <source>
        <dbReference type="ARBA" id="ARBA00004141"/>
    </source>
</evidence>
<gene>
    <name evidence="7" type="ORF">ACFQ39_09350</name>
</gene>
<dbReference type="Proteomes" id="UP001597201">
    <property type="component" value="Unassembled WGS sequence"/>
</dbReference>
<evidence type="ECO:0000313" key="8">
    <source>
        <dbReference type="Proteomes" id="UP001597201"/>
    </source>
</evidence>
<keyword evidence="4 6" id="KW-1133">Transmembrane helix</keyword>
<feature type="transmembrane region" description="Helical" evidence="6">
    <location>
        <begin position="193"/>
        <end position="213"/>
    </location>
</feature>
<evidence type="ECO:0000256" key="6">
    <source>
        <dbReference type="SAM" id="Phobius"/>
    </source>
</evidence>
<dbReference type="PANTHER" id="PTHR31885:SF6">
    <property type="entry name" value="GH04784P"/>
    <property type="match status" value="1"/>
</dbReference>
<accession>A0ABW3Y3V2</accession>
<feature type="transmembrane region" description="Helical" evidence="6">
    <location>
        <begin position="80"/>
        <end position="99"/>
    </location>
</feature>
<protein>
    <submittedName>
        <fullName evidence="7">Lysoplasmalogenase</fullName>
    </submittedName>
</protein>
<sequence>MKNILPAKLFITVFFLVSILDIIGVILNNALMQAIFKPMIILSLMAAYFFGTEKPNNWYLLALSFSFLGDVFLLDKNDMFLQGIAAFLVTQILFVYILSKELTKTNSKQKLIAVLPFVLYYFALITILKQNLGEFLIPVMIYGSVISLFGITAFLTYLQKRSKLSLVLFIGALLFILSDSLIAFQNFHQPNEFFPSLIMITYVIAQYYIYLYLKDKVEELVLI</sequence>
<evidence type="ECO:0000256" key="5">
    <source>
        <dbReference type="ARBA" id="ARBA00023136"/>
    </source>
</evidence>
<evidence type="ECO:0000256" key="4">
    <source>
        <dbReference type="ARBA" id="ARBA00022989"/>
    </source>
</evidence>
<organism evidence="7 8">
    <name type="scientific">Namhaeicola litoreus</name>
    <dbReference type="NCBI Taxonomy" id="1052145"/>
    <lineage>
        <taxon>Bacteria</taxon>
        <taxon>Pseudomonadati</taxon>
        <taxon>Bacteroidota</taxon>
        <taxon>Flavobacteriia</taxon>
        <taxon>Flavobacteriales</taxon>
        <taxon>Flavobacteriaceae</taxon>
        <taxon>Namhaeicola</taxon>
    </lineage>
</organism>
<dbReference type="RefSeq" id="WP_377178359.1">
    <property type="nucleotide sequence ID" value="NZ_JBHTMY010000003.1"/>
</dbReference>
<dbReference type="Pfam" id="PF07947">
    <property type="entry name" value="YhhN"/>
    <property type="match status" value="1"/>
</dbReference>
<evidence type="ECO:0000256" key="2">
    <source>
        <dbReference type="ARBA" id="ARBA00007375"/>
    </source>
</evidence>
<proteinExistence type="inferred from homology"/>
<dbReference type="InterPro" id="IPR012506">
    <property type="entry name" value="TMEM86B-like"/>
</dbReference>
<feature type="transmembrane region" description="Helical" evidence="6">
    <location>
        <begin position="58"/>
        <end position="74"/>
    </location>
</feature>
<feature type="transmembrane region" description="Helical" evidence="6">
    <location>
        <begin position="34"/>
        <end position="51"/>
    </location>
</feature>
<feature type="transmembrane region" description="Helical" evidence="6">
    <location>
        <begin position="7"/>
        <end position="28"/>
    </location>
</feature>
<comment type="similarity">
    <text evidence="2">Belongs to the TMEM86 family.</text>
</comment>
<keyword evidence="5 6" id="KW-0472">Membrane</keyword>
<evidence type="ECO:0000313" key="7">
    <source>
        <dbReference type="EMBL" id="MFD1315821.1"/>
    </source>
</evidence>
<reference evidence="8" key="1">
    <citation type="journal article" date="2019" name="Int. J. Syst. Evol. Microbiol.">
        <title>The Global Catalogue of Microorganisms (GCM) 10K type strain sequencing project: providing services to taxonomists for standard genome sequencing and annotation.</title>
        <authorList>
            <consortium name="The Broad Institute Genomics Platform"/>
            <consortium name="The Broad Institute Genome Sequencing Center for Infectious Disease"/>
            <person name="Wu L."/>
            <person name="Ma J."/>
        </authorList>
    </citation>
    <scope>NUCLEOTIDE SEQUENCE [LARGE SCALE GENOMIC DNA]</scope>
    <source>
        <strain evidence="8">CCUG 61485</strain>
    </source>
</reference>
<feature type="transmembrane region" description="Helical" evidence="6">
    <location>
        <begin position="135"/>
        <end position="158"/>
    </location>
</feature>
<dbReference type="PANTHER" id="PTHR31885">
    <property type="entry name" value="GH04784P"/>
    <property type="match status" value="1"/>
</dbReference>
<feature type="transmembrane region" description="Helical" evidence="6">
    <location>
        <begin position="111"/>
        <end position="129"/>
    </location>
</feature>
<evidence type="ECO:0000256" key="3">
    <source>
        <dbReference type="ARBA" id="ARBA00022692"/>
    </source>
</evidence>
<comment type="subcellular location">
    <subcellularLocation>
        <location evidence="1">Membrane</location>
        <topology evidence="1">Multi-pass membrane protein</topology>
    </subcellularLocation>
</comment>
<dbReference type="EMBL" id="JBHTMY010000003">
    <property type="protein sequence ID" value="MFD1315821.1"/>
    <property type="molecule type" value="Genomic_DNA"/>
</dbReference>
<feature type="transmembrane region" description="Helical" evidence="6">
    <location>
        <begin position="165"/>
        <end position="187"/>
    </location>
</feature>